<name>A0ACA8R611_METAZ</name>
<proteinExistence type="predicted"/>
<sequence>MKQKFSSYFNPITNEEKNKIINEGTLIFDTNILLSLYSMENKEDVDEFFNIFENNQMDRKIMLAIV</sequence>
<keyword evidence="2" id="KW-1185">Reference proteome</keyword>
<reference evidence="1" key="1">
    <citation type="submission" date="2019-06" db="EMBL/GenBank/DDBJ databases">
        <title>Complete genome sequence of Methanobrevibacter arboriphilus strain SA.</title>
        <authorList>
            <person name="Asakawa S."/>
        </authorList>
    </citation>
    <scope>NUCLEOTIDE SEQUENCE</scope>
    <source>
        <strain evidence="1">SA</strain>
    </source>
</reference>
<evidence type="ECO:0000313" key="1">
    <source>
        <dbReference type="EMBL" id="BBL62785.1"/>
    </source>
</evidence>
<protein>
    <submittedName>
        <fullName evidence="1">Uncharacterized protein</fullName>
    </submittedName>
</protein>
<gene>
    <name evidence="1" type="ORF">MarbSA_18250</name>
</gene>
<organism evidence="1 2">
    <name type="scientific">Methanobrevibacter arboriphilus</name>
    <dbReference type="NCBI Taxonomy" id="39441"/>
    <lineage>
        <taxon>Archaea</taxon>
        <taxon>Methanobacteriati</taxon>
        <taxon>Methanobacteriota</taxon>
        <taxon>Methanomada group</taxon>
        <taxon>Methanobacteria</taxon>
        <taxon>Methanobacteriales</taxon>
        <taxon>Methanobacteriaceae</taxon>
        <taxon>Methanobrevibacter</taxon>
    </lineage>
</organism>
<dbReference type="Proteomes" id="UP000825015">
    <property type="component" value="Chromosome"/>
</dbReference>
<dbReference type="EMBL" id="AP019779">
    <property type="protein sequence ID" value="BBL62785.1"/>
    <property type="molecule type" value="Genomic_DNA"/>
</dbReference>
<evidence type="ECO:0000313" key="2">
    <source>
        <dbReference type="Proteomes" id="UP000825015"/>
    </source>
</evidence>
<accession>A0ACA8R611</accession>